<keyword evidence="4" id="KW-1185">Reference proteome</keyword>
<evidence type="ECO:0000313" key="3">
    <source>
        <dbReference type="EMBL" id="KAH6654480.1"/>
    </source>
</evidence>
<organism evidence="3 4">
    <name type="scientific">Truncatella angustata</name>
    <dbReference type="NCBI Taxonomy" id="152316"/>
    <lineage>
        <taxon>Eukaryota</taxon>
        <taxon>Fungi</taxon>
        <taxon>Dikarya</taxon>
        <taxon>Ascomycota</taxon>
        <taxon>Pezizomycotina</taxon>
        <taxon>Sordariomycetes</taxon>
        <taxon>Xylariomycetidae</taxon>
        <taxon>Amphisphaeriales</taxon>
        <taxon>Sporocadaceae</taxon>
        <taxon>Truncatella</taxon>
    </lineage>
</organism>
<comment type="caution">
    <text evidence="3">The sequence shown here is derived from an EMBL/GenBank/DDBJ whole genome shotgun (WGS) entry which is preliminary data.</text>
</comment>
<accession>A0A9P8UM35</accession>
<dbReference type="GeneID" id="70124833"/>
<sequence length="580" mass="61901">MSSLLKQRISSPLEAGPSILDSQSLPPHLTQALEYASRRLSRKALHITLVVVRKDYQLPSSTLPCATPTSSVSVPASPEFSWSSGPLSPSRLVAPVAGLRQLVRRGTGGSTASTSTTASGISSRSAATSPTFQPHSTEPQSHTLLGSLRRLPSTPATPCTPATPYSAVTSTSTSSASSTSSTASAGGPNPFGIRLLHTTSLSPKEEYILRRTISKAERKFHTGTGFLPPTSSASSCGLDTDLIRRSIRQNEVLFSSEGLTLLGLDRLYTFKSALAAYARTTLRGHEDARERESRIEDAVDELRRLVLSRGGRRLERRELYGSYVWIGVSAGALGDVERMYRRAYGGAMGVGAFGEAAAAARNTAAKAAVAAVTATITTASKANTEKEEDNQEWPLKMSVVATKMSKPVPKIGQPPSPKPKAHTPILKLQTKFEAPEPAVADVKKPSAIRPIPVKPVATASSSSSTQDELIINIDVFSDEEEEENDGDVTAKPNTAGAAKHGMSFWNGIDEMLARRDHHGLPSEMAVSPVIQRLRTSQQQRMGPATPNGYDDISPVTRGEWGFLFKGDGWNGGRTAAVETC</sequence>
<feature type="region of interest" description="Disordered" evidence="1">
    <location>
        <begin position="104"/>
        <end position="191"/>
    </location>
</feature>
<evidence type="ECO:0000313" key="4">
    <source>
        <dbReference type="Proteomes" id="UP000758603"/>
    </source>
</evidence>
<dbReference type="EMBL" id="JAGPXC010000004">
    <property type="protein sequence ID" value="KAH6654480.1"/>
    <property type="molecule type" value="Genomic_DNA"/>
</dbReference>
<dbReference type="InterPro" id="IPR056004">
    <property type="entry name" value="DUF7582"/>
</dbReference>
<dbReference type="Proteomes" id="UP000758603">
    <property type="component" value="Unassembled WGS sequence"/>
</dbReference>
<dbReference type="RefSeq" id="XP_045958750.1">
    <property type="nucleotide sequence ID" value="XM_046095940.1"/>
</dbReference>
<protein>
    <recommendedName>
        <fullName evidence="2">DUF7582 domain-containing protein</fullName>
    </recommendedName>
</protein>
<feature type="domain" description="DUF7582" evidence="2">
    <location>
        <begin position="192"/>
        <end position="345"/>
    </location>
</feature>
<feature type="compositionally biased region" description="Low complexity" evidence="1">
    <location>
        <begin position="154"/>
        <end position="185"/>
    </location>
</feature>
<feature type="compositionally biased region" description="Low complexity" evidence="1">
    <location>
        <begin position="110"/>
        <end position="129"/>
    </location>
</feature>
<reference evidence="3" key="1">
    <citation type="journal article" date="2021" name="Nat. Commun.">
        <title>Genetic determinants of endophytism in the Arabidopsis root mycobiome.</title>
        <authorList>
            <person name="Mesny F."/>
            <person name="Miyauchi S."/>
            <person name="Thiergart T."/>
            <person name="Pickel B."/>
            <person name="Atanasova L."/>
            <person name="Karlsson M."/>
            <person name="Huettel B."/>
            <person name="Barry K.W."/>
            <person name="Haridas S."/>
            <person name="Chen C."/>
            <person name="Bauer D."/>
            <person name="Andreopoulos W."/>
            <person name="Pangilinan J."/>
            <person name="LaButti K."/>
            <person name="Riley R."/>
            <person name="Lipzen A."/>
            <person name="Clum A."/>
            <person name="Drula E."/>
            <person name="Henrissat B."/>
            <person name="Kohler A."/>
            <person name="Grigoriev I.V."/>
            <person name="Martin F.M."/>
            <person name="Hacquard S."/>
        </authorList>
    </citation>
    <scope>NUCLEOTIDE SEQUENCE</scope>
    <source>
        <strain evidence="3">MPI-SDFR-AT-0073</strain>
    </source>
</reference>
<feature type="compositionally biased region" description="Polar residues" evidence="1">
    <location>
        <begin position="130"/>
        <end position="144"/>
    </location>
</feature>
<dbReference type="OrthoDB" id="5350192at2759"/>
<proteinExistence type="predicted"/>
<dbReference type="AlphaFoldDB" id="A0A9P8UM35"/>
<evidence type="ECO:0000259" key="2">
    <source>
        <dbReference type="Pfam" id="PF24483"/>
    </source>
</evidence>
<dbReference type="Pfam" id="PF24483">
    <property type="entry name" value="DUF7582"/>
    <property type="match status" value="1"/>
</dbReference>
<gene>
    <name evidence="3" type="ORF">BKA67DRAFT_280388</name>
</gene>
<name>A0A9P8UM35_9PEZI</name>
<evidence type="ECO:0000256" key="1">
    <source>
        <dbReference type="SAM" id="MobiDB-lite"/>
    </source>
</evidence>